<dbReference type="RefSeq" id="WP_015337716.1">
    <property type="nucleotide sequence ID" value="NC_020055.1"/>
</dbReference>
<dbReference type="PANTHER" id="PTHR43030:SF1">
    <property type="entry name" value="PHOSPHOENOLPYRUVATE SYNTHASE"/>
    <property type="match status" value="1"/>
</dbReference>
<dbReference type="STRING" id="1121451.DESAM_22851"/>
<evidence type="ECO:0000259" key="15">
    <source>
        <dbReference type="Pfam" id="PF01326"/>
    </source>
</evidence>
<dbReference type="PATRIC" id="fig|1121451.3.peg.3061"/>
<comment type="cofactor">
    <cofactor evidence="1">
        <name>Mg(2+)</name>
        <dbReference type="ChEBI" id="CHEBI:18420"/>
    </cofactor>
</comment>
<dbReference type="GO" id="GO:0008986">
    <property type="term" value="F:pyruvate, water dikinase activity"/>
    <property type="evidence" value="ECO:0007669"/>
    <property type="project" value="UniProtKB-EC"/>
</dbReference>
<keyword evidence="10 16" id="KW-0418">Kinase</keyword>
<name>L0RE96_9BACT</name>
<keyword evidence="9" id="KW-0547">Nucleotide-binding</keyword>
<dbReference type="eggNOG" id="COG3848">
    <property type="taxonomic scope" value="Bacteria"/>
</dbReference>
<evidence type="ECO:0000256" key="8">
    <source>
        <dbReference type="ARBA" id="ARBA00022723"/>
    </source>
</evidence>
<organism evidence="16 17">
    <name type="scientific">Maridesulfovibrio hydrothermalis AM13 = DSM 14728</name>
    <dbReference type="NCBI Taxonomy" id="1121451"/>
    <lineage>
        <taxon>Bacteria</taxon>
        <taxon>Pseudomonadati</taxon>
        <taxon>Thermodesulfobacteriota</taxon>
        <taxon>Desulfovibrionia</taxon>
        <taxon>Desulfovibrionales</taxon>
        <taxon>Desulfovibrionaceae</taxon>
        <taxon>Maridesulfovibrio</taxon>
    </lineage>
</organism>
<evidence type="ECO:0000256" key="14">
    <source>
        <dbReference type="ARBA" id="ARBA00047700"/>
    </source>
</evidence>
<evidence type="ECO:0000256" key="1">
    <source>
        <dbReference type="ARBA" id="ARBA00001946"/>
    </source>
</evidence>
<dbReference type="AlphaFoldDB" id="L0RE96"/>
<comment type="pathway">
    <text evidence="3">Carbohydrate biosynthesis; gluconeogenesis.</text>
</comment>
<sequence>MKFNHVFDHWTYETFPPGRLLRRRYNSFQKLIELEEECLHIISLIEDIGFGLTQADWSNIEKLSADLGLKVRAMLEQLQEMNPVRFMDIMDYYNKINFYVRMAVTVPDPEISKPFTFPLEDSLDFANKAGAYAANLARIKQDGMPVLDGMVIGADIYNYFIEANDLRIAIDNILETVTSTDLDDLKQISTAIIAVFQQGNMPESIANEIEIAALETSRGSGNLTVSVGVTPEGKSQPLPESYCRISPVPAQNIVEVWKKAVLCKFSPEAIKARIELGYADRESPAAMIIQPVKDVHDSGFIETFHKTDEELPLKDRVTGCSAISRDKAGFQYLISRRNKQRVLAKPDPSPLSSHSVKTIASLGRQVEKLFEAPQRCGWITDLRNRVIITSTCPHPSEGIKEVERIKLALTYIANLNISPQNTEMFLPEKSRSMYDLVRFANEKGVEEMFSLVSKKGLGLDGAKHMKARQPISLDILNLADGLFTTAAGKLDISPDDIKSAPMWALWFGLGAERPGWNKENAIEGCAILSKTYMNITLKSEKDLTEVDAVCDPDTTQNHIHFRFKGGSGTPQQRISRTRFIKMVLIPQGFTVKSQGDLIEATYGQAGEAEIQKLLATIGHTTAHIATHHPITENHDKIDVEVSKFISGLG</sequence>
<dbReference type="OrthoDB" id="9760711at2"/>
<dbReference type="EC" id="2.7.9.2" evidence="5"/>
<dbReference type="KEGG" id="dhy:DESAM_22851"/>
<dbReference type="Pfam" id="PF01326">
    <property type="entry name" value="PPDK_N"/>
    <property type="match status" value="1"/>
</dbReference>
<dbReference type="Gene3D" id="3.30.1490.20">
    <property type="entry name" value="ATP-grasp fold, A domain"/>
    <property type="match status" value="1"/>
</dbReference>
<reference evidence="16 17" key="1">
    <citation type="submission" date="2012-10" db="EMBL/GenBank/DDBJ databases">
        <authorList>
            <person name="Genoscope - CEA"/>
        </authorList>
    </citation>
    <scope>NUCLEOTIDE SEQUENCE [LARGE SCALE GENOMIC DNA]</scope>
    <source>
        <strain evidence="17">AM13 / DSM 14728</strain>
    </source>
</reference>
<keyword evidence="8" id="KW-0479">Metal-binding</keyword>
<feature type="domain" description="Pyruvate phosphate dikinase AMP/ATP-binding" evidence="15">
    <location>
        <begin position="128"/>
        <end position="307"/>
    </location>
</feature>
<comment type="similarity">
    <text evidence="4">Belongs to the PEP-utilizing enzyme family.</text>
</comment>
<dbReference type="EMBL" id="FO203522">
    <property type="protein sequence ID" value="CCO25118.1"/>
    <property type="molecule type" value="Genomic_DNA"/>
</dbReference>
<evidence type="ECO:0000313" key="17">
    <source>
        <dbReference type="Proteomes" id="UP000010808"/>
    </source>
</evidence>
<evidence type="ECO:0000256" key="10">
    <source>
        <dbReference type="ARBA" id="ARBA00022777"/>
    </source>
</evidence>
<evidence type="ECO:0000256" key="6">
    <source>
        <dbReference type="ARBA" id="ARBA00021623"/>
    </source>
</evidence>
<keyword evidence="11" id="KW-0067">ATP-binding</keyword>
<proteinExistence type="inferred from homology"/>
<evidence type="ECO:0000256" key="12">
    <source>
        <dbReference type="ARBA" id="ARBA00022842"/>
    </source>
</evidence>
<dbReference type="UniPathway" id="UPA00138"/>
<evidence type="ECO:0000313" key="16">
    <source>
        <dbReference type="EMBL" id="CCO25118.1"/>
    </source>
</evidence>
<protein>
    <recommendedName>
        <fullName evidence="6">Phosphoenolpyruvate synthase</fullName>
        <ecNumber evidence="5">2.7.9.2</ecNumber>
    </recommendedName>
    <alternativeName>
        <fullName evidence="13">Pyruvate, water dikinase</fullName>
    </alternativeName>
</protein>
<dbReference type="GO" id="GO:0005524">
    <property type="term" value="F:ATP binding"/>
    <property type="evidence" value="ECO:0007669"/>
    <property type="project" value="UniProtKB-KW"/>
</dbReference>
<dbReference type="PANTHER" id="PTHR43030">
    <property type="entry name" value="PHOSPHOENOLPYRUVATE SYNTHASE"/>
    <property type="match status" value="1"/>
</dbReference>
<dbReference type="GO" id="GO:0046872">
    <property type="term" value="F:metal ion binding"/>
    <property type="evidence" value="ECO:0007669"/>
    <property type="project" value="UniProtKB-KW"/>
</dbReference>
<keyword evidence="16" id="KW-0670">Pyruvate</keyword>
<evidence type="ECO:0000256" key="9">
    <source>
        <dbReference type="ARBA" id="ARBA00022741"/>
    </source>
</evidence>
<keyword evidence="12" id="KW-0460">Magnesium</keyword>
<gene>
    <name evidence="16" type="ORF">DESAM_22851</name>
</gene>
<evidence type="ECO:0000256" key="2">
    <source>
        <dbReference type="ARBA" id="ARBA00002988"/>
    </source>
</evidence>
<dbReference type="HOGENOM" id="CLU_421951_0_0_7"/>
<dbReference type="GO" id="GO:0006094">
    <property type="term" value="P:gluconeogenesis"/>
    <property type="evidence" value="ECO:0007669"/>
    <property type="project" value="UniProtKB-UniPathway"/>
</dbReference>
<dbReference type="InterPro" id="IPR013815">
    <property type="entry name" value="ATP_grasp_subdomain_1"/>
</dbReference>
<dbReference type="SUPFAM" id="SSF56059">
    <property type="entry name" value="Glutathione synthetase ATP-binding domain-like"/>
    <property type="match status" value="1"/>
</dbReference>
<keyword evidence="7" id="KW-0808">Transferase</keyword>
<evidence type="ECO:0000256" key="3">
    <source>
        <dbReference type="ARBA" id="ARBA00004742"/>
    </source>
</evidence>
<dbReference type="InterPro" id="IPR002192">
    <property type="entry name" value="PPDK_AMP/ATP-bd"/>
</dbReference>
<comment type="function">
    <text evidence="2">Catalyzes the phosphorylation of pyruvate to phosphoenolpyruvate.</text>
</comment>
<dbReference type="eggNOG" id="COG0574">
    <property type="taxonomic scope" value="Bacteria"/>
</dbReference>
<accession>L0RE96</accession>
<comment type="catalytic activity">
    <reaction evidence="14">
        <text>pyruvate + ATP + H2O = phosphoenolpyruvate + AMP + phosphate + 2 H(+)</text>
        <dbReference type="Rhea" id="RHEA:11364"/>
        <dbReference type="ChEBI" id="CHEBI:15361"/>
        <dbReference type="ChEBI" id="CHEBI:15377"/>
        <dbReference type="ChEBI" id="CHEBI:15378"/>
        <dbReference type="ChEBI" id="CHEBI:30616"/>
        <dbReference type="ChEBI" id="CHEBI:43474"/>
        <dbReference type="ChEBI" id="CHEBI:58702"/>
        <dbReference type="ChEBI" id="CHEBI:456215"/>
        <dbReference type="EC" id="2.7.9.2"/>
    </reaction>
</comment>
<evidence type="ECO:0000256" key="7">
    <source>
        <dbReference type="ARBA" id="ARBA00022679"/>
    </source>
</evidence>
<evidence type="ECO:0000256" key="5">
    <source>
        <dbReference type="ARBA" id="ARBA00011996"/>
    </source>
</evidence>
<dbReference type="Proteomes" id="UP000010808">
    <property type="component" value="Chromosome"/>
</dbReference>
<dbReference type="InterPro" id="IPR006319">
    <property type="entry name" value="PEP_synth"/>
</dbReference>
<evidence type="ECO:0000256" key="4">
    <source>
        <dbReference type="ARBA" id="ARBA00007837"/>
    </source>
</evidence>
<evidence type="ECO:0000256" key="13">
    <source>
        <dbReference type="ARBA" id="ARBA00033470"/>
    </source>
</evidence>
<keyword evidence="17" id="KW-1185">Reference proteome</keyword>
<evidence type="ECO:0000256" key="11">
    <source>
        <dbReference type="ARBA" id="ARBA00022840"/>
    </source>
</evidence>